<dbReference type="PANTHER" id="PTHR42678:SF34">
    <property type="entry name" value="OS04G0183300 PROTEIN"/>
    <property type="match status" value="1"/>
</dbReference>
<dbReference type="Gene3D" id="3.90.1300.10">
    <property type="entry name" value="Amidase signature (AS) domain"/>
    <property type="match status" value="1"/>
</dbReference>
<organism evidence="2 3">
    <name type="scientific">Gluconacetobacter diazotrophicus (strain ATCC 49037 / DSM 5601 / CCUG 37298 / CIP 103539 / LMG 7603 / PAl5)</name>
    <dbReference type="NCBI Taxonomy" id="272568"/>
    <lineage>
        <taxon>Bacteria</taxon>
        <taxon>Pseudomonadati</taxon>
        <taxon>Pseudomonadota</taxon>
        <taxon>Alphaproteobacteria</taxon>
        <taxon>Acetobacterales</taxon>
        <taxon>Acetobacteraceae</taxon>
        <taxon>Gluconacetobacter</taxon>
    </lineage>
</organism>
<dbReference type="InterPro" id="IPR036928">
    <property type="entry name" value="AS_sf"/>
</dbReference>
<evidence type="ECO:0000259" key="1">
    <source>
        <dbReference type="Pfam" id="PF01425"/>
    </source>
</evidence>
<reference evidence="2 3" key="1">
    <citation type="journal article" date="2009" name="BMC Genomics">
        <title>Complete genome sequence of the sugarcane nitrogen-fixing endophyte Gluconacetobacter diazotrophicus Pal5.</title>
        <authorList>
            <person name="Bertalan M."/>
            <person name="Albano R."/>
            <person name="Padua V."/>
            <person name="Rouws L."/>
            <person name="Rojas C."/>
            <person name="Hemerly A."/>
            <person name="Teixeira K."/>
            <person name="Schwab S."/>
            <person name="Araujo J."/>
            <person name="Oliveira A."/>
            <person name="Franca L."/>
            <person name="Magalhaes V."/>
            <person name="Alqueres S."/>
            <person name="Cardoso A."/>
            <person name="Almeida W."/>
            <person name="Loureiro M.M."/>
            <person name="Nogueira E."/>
            <person name="Cidade D."/>
            <person name="Oliveira D."/>
            <person name="Simao T."/>
            <person name="Macedo J."/>
            <person name="Valadao A."/>
            <person name="Dreschsel M."/>
            <person name="Freitas F."/>
            <person name="Vidal M."/>
            <person name="Guedes H."/>
            <person name="Rodrigues E."/>
            <person name="Meneses C."/>
            <person name="Brioso P."/>
            <person name="Pozzer L."/>
            <person name="Figueiredo D."/>
            <person name="Montano H."/>
            <person name="Junior J."/>
            <person name="Filho G."/>
            <person name="Flores V."/>
            <person name="Ferreira B."/>
            <person name="Branco A."/>
            <person name="Gonzalez P."/>
            <person name="Guillobel H."/>
            <person name="Lemos M."/>
            <person name="Seibel L."/>
            <person name="Macedo J."/>
            <person name="Alves-Ferreira M."/>
            <person name="Sachetto-Martins G."/>
            <person name="Coelho A."/>
            <person name="Santos E."/>
            <person name="Amaral G."/>
            <person name="Neves A."/>
            <person name="Pacheco A.B."/>
            <person name="Carvalho D."/>
            <person name="Lery L."/>
            <person name="Bisch P."/>
            <person name="Rossle S.C."/>
            <person name="Urmenyi T."/>
            <person name="Kruger W.V."/>
            <person name="Martins O."/>
            <person name="Baldani J.I."/>
            <person name="Ferreira P.C."/>
        </authorList>
    </citation>
    <scope>NUCLEOTIDE SEQUENCE [LARGE SCALE GENOMIC DNA]</scope>
    <source>
        <strain evidence="3">ATCC 49037 / DSM 5601 / CCUG 37298 / CIP 103539 / LMG 7603 / PAl5</strain>
    </source>
</reference>
<feature type="domain" description="Amidase" evidence="1">
    <location>
        <begin position="36"/>
        <end position="484"/>
    </location>
</feature>
<keyword evidence="3" id="KW-1185">Reference proteome</keyword>
<proteinExistence type="predicted"/>
<dbReference type="NCBIfam" id="NF006006">
    <property type="entry name" value="PRK08137.1"/>
    <property type="match status" value="1"/>
</dbReference>
<accession>A9H6W5</accession>
<keyword evidence="2" id="KW-0808">Transferase</keyword>
<dbReference type="SUPFAM" id="SSF75304">
    <property type="entry name" value="Amidase signature (AS) enzymes"/>
    <property type="match status" value="1"/>
</dbReference>
<dbReference type="KEGG" id="gdi:GDI3617"/>
<gene>
    <name evidence="2" type="primary">Gln</name>
    <name evidence="2" type="ordered locus">GDI3617</name>
</gene>
<evidence type="ECO:0000313" key="2">
    <source>
        <dbReference type="EMBL" id="CAP57560.1"/>
    </source>
</evidence>
<dbReference type="GO" id="GO:0016740">
    <property type="term" value="F:transferase activity"/>
    <property type="evidence" value="ECO:0007669"/>
    <property type="project" value="UniProtKB-KW"/>
</dbReference>
<sequence length="506" mass="51547">MAATLAVCAPGLSRAAPDSAAGLVADMHAGRLAPDDLVRRYSARIAQVDAGPGGLHAILALNPDAAQQAAALARMRRVPGPLYGLPIVVKDNIETRDDLPTTAGSLALAGNVSHRDAPVIALLRAAGAIVLGKANLSEWANFRSAHASSGWSAVGGLTHNPHDRARTACGSSAGSAVAVAAGLAPAAIGTETDGSITCPASVNGIVGLKPTVGLVSRSGIVPISASQDTAGPLTRTVRDAALLLGVIAGSDPDDPATAAADRHHADYLAGLRPDALRGRRIGVIRFAQGGNPDVRVLFEAALARLRDGGAILVDIPAFDSSAIDGPELTVLLSEFRAGLNAYLAHTPAAVTVRDLPALIAFNRAHADREMPWFGQDLFERAQDAPALSDPAYTTARDTARRLAGAQGIDAMLAHDHLDALVAPTIGPAWMTDPVLGDRPGDGTGAGSLAAVAGYPHLSVPMGQVRGLPVGLSFIGPAWSEATLLALGYGFEQASAPVQATAQAGDR</sequence>
<dbReference type="Pfam" id="PF01425">
    <property type="entry name" value="Amidase"/>
    <property type="match status" value="1"/>
</dbReference>
<dbReference type="InterPro" id="IPR023631">
    <property type="entry name" value="Amidase_dom"/>
</dbReference>
<name>A9H6W5_GLUDA</name>
<evidence type="ECO:0000313" key="3">
    <source>
        <dbReference type="Proteomes" id="UP000001176"/>
    </source>
</evidence>
<dbReference type="EMBL" id="AM889285">
    <property type="protein sequence ID" value="CAP57560.1"/>
    <property type="molecule type" value="Genomic_DNA"/>
</dbReference>
<protein>
    <submittedName>
        <fullName evidence="2">Putative Glutamyl-tRNA(Gln) amidotransferase subunit A</fullName>
    </submittedName>
</protein>
<dbReference type="PANTHER" id="PTHR42678">
    <property type="entry name" value="AMIDASE"/>
    <property type="match status" value="1"/>
</dbReference>
<dbReference type="Proteomes" id="UP000001176">
    <property type="component" value="Chromosome"/>
</dbReference>
<dbReference type="AlphaFoldDB" id="A9H6W5"/>